<feature type="transmembrane region" description="Helical" evidence="1">
    <location>
        <begin position="39"/>
        <end position="62"/>
    </location>
</feature>
<dbReference type="Proteomes" id="UP000254849">
    <property type="component" value="Unassembled WGS sequence"/>
</dbReference>
<keyword evidence="1" id="KW-0812">Transmembrane</keyword>
<dbReference type="RefSeq" id="WP_007702742.1">
    <property type="nucleotide sequence ID" value="NZ_AJKW01000024.1"/>
</dbReference>
<reference evidence="4" key="2">
    <citation type="submission" date="2015-09" db="EMBL/GenBank/DDBJ databases">
        <title>Cronobacter genome sequencing and assembly.</title>
        <authorList>
            <person name="Descombes P."/>
            <person name="Baert L."/>
            <person name="Ngom-Bru C."/>
            <person name="Barretto C."/>
        </authorList>
    </citation>
    <scope>NUCLEOTIDE SEQUENCE [LARGE SCALE GENOMIC DNA]</scope>
    <source>
        <strain evidence="4">NCTC 9529</strain>
    </source>
</reference>
<accession>A0AAC9EWP3</accession>
<dbReference type="EMBL" id="CP012257">
    <property type="protein sequence ID" value="ALB56543.1"/>
    <property type="molecule type" value="Genomic_DNA"/>
</dbReference>
<protein>
    <submittedName>
        <fullName evidence="2">Uncharacterized protein</fullName>
    </submittedName>
</protein>
<feature type="transmembrane region" description="Helical" evidence="1">
    <location>
        <begin position="74"/>
        <end position="97"/>
    </location>
</feature>
<feature type="transmembrane region" description="Helical" evidence="1">
    <location>
        <begin position="127"/>
        <end position="146"/>
    </location>
</feature>
<evidence type="ECO:0000313" key="2">
    <source>
        <dbReference type="EMBL" id="ALB56543.1"/>
    </source>
</evidence>
<dbReference type="Proteomes" id="UP000061974">
    <property type="component" value="Chromosome"/>
</dbReference>
<evidence type="ECO:0000313" key="5">
    <source>
        <dbReference type="Proteomes" id="UP000254849"/>
    </source>
</evidence>
<organism evidence="2 4">
    <name type="scientific">Cronobacter universalis NCTC 9529</name>
    <dbReference type="NCBI Taxonomy" id="1074000"/>
    <lineage>
        <taxon>Bacteria</taxon>
        <taxon>Pseudomonadati</taxon>
        <taxon>Pseudomonadota</taxon>
        <taxon>Gammaproteobacteria</taxon>
        <taxon>Enterobacterales</taxon>
        <taxon>Enterobacteriaceae</taxon>
        <taxon>Cronobacter</taxon>
    </lineage>
</organism>
<proteinExistence type="predicted"/>
<reference evidence="2 4" key="3">
    <citation type="journal article" date="2016" name="Genome Announc.">
        <title>Fully Closed Genome Sequences of Five Type Strains of the Genus Cronobacter and One Cronobacter sakazakii Strain.</title>
        <authorList>
            <person name="Moine D."/>
            <person name="Kassam M."/>
            <person name="Baert L."/>
            <person name="Tang Y."/>
            <person name="Barretto C."/>
            <person name="Ngom Bru C."/>
            <person name="Klijn A."/>
            <person name="Descombes P."/>
        </authorList>
    </citation>
    <scope>NUCLEOTIDE SEQUENCE [LARGE SCALE GENOMIC DNA]</scope>
    <source>
        <strain evidence="2 4">NCTC 9529</strain>
    </source>
</reference>
<evidence type="ECO:0000256" key="1">
    <source>
        <dbReference type="SAM" id="Phobius"/>
    </source>
</evidence>
<evidence type="ECO:0000313" key="3">
    <source>
        <dbReference type="EMBL" id="STD16368.1"/>
    </source>
</evidence>
<evidence type="ECO:0000313" key="4">
    <source>
        <dbReference type="Proteomes" id="UP000061974"/>
    </source>
</evidence>
<reference evidence="4" key="1">
    <citation type="submission" date="2015-07" db="EMBL/GenBank/DDBJ databases">
        <authorList>
            <person name="Moine D."/>
            <person name="Kassam M."/>
        </authorList>
    </citation>
    <scope>NUCLEOTIDE SEQUENCE [LARGE SCALE GENOMIC DNA]</scope>
    <source>
        <strain evidence="4">NCTC 9529</strain>
    </source>
</reference>
<keyword evidence="1" id="KW-0472">Membrane</keyword>
<keyword evidence="1" id="KW-1133">Transmembrane helix</keyword>
<keyword evidence="5" id="KW-1185">Reference proteome</keyword>
<sequence length="151" mass="16090">MTKKTTWAGALLVSLAGAPLLAQIYGAVADFALSGVMRTFASASVGTAVLVLLQGVSLALLGKHQATRRPHSGRVFWAVFGWYVVCAAAFSTKAAFLPDAPRGALFFAGWLPSAYIWLLARDAFSVWPLWIPALGQGVVLAGFYYGRRRAG</sequence>
<dbReference type="EMBL" id="UFYH01000001">
    <property type="protein sequence ID" value="STD16368.1"/>
    <property type="molecule type" value="Genomic_DNA"/>
</dbReference>
<name>A0AAC9EWP3_9ENTR</name>
<dbReference type="AlphaFoldDB" id="A0AAC9EWP3"/>
<dbReference type="KEGG" id="cui:AFK65_18430"/>
<gene>
    <name evidence="2" type="ORF">AFK65_18430</name>
    <name evidence="3" type="ORF">NCTC9529_03778</name>
</gene>
<reference evidence="3 5" key="4">
    <citation type="submission" date="2018-06" db="EMBL/GenBank/DDBJ databases">
        <authorList>
            <consortium name="Pathogen Informatics"/>
            <person name="Doyle S."/>
        </authorList>
    </citation>
    <scope>NUCLEOTIDE SEQUENCE [LARGE SCALE GENOMIC DNA]</scope>
    <source>
        <strain evidence="5">NCTC 9529</strain>
        <strain evidence="3">NCTC9529</strain>
    </source>
</reference>